<accession>A0A2P5FTI8</accession>
<keyword evidence="2" id="KW-1185">Reference proteome</keyword>
<reference evidence="2" key="1">
    <citation type="submission" date="2016-06" db="EMBL/GenBank/DDBJ databases">
        <title>Parallel loss of symbiosis genes in relatives of nitrogen-fixing non-legume Parasponia.</title>
        <authorList>
            <person name="Van Velzen R."/>
            <person name="Holmer R."/>
            <person name="Bu F."/>
            <person name="Rutten L."/>
            <person name="Van Zeijl A."/>
            <person name="Liu W."/>
            <person name="Santuari L."/>
            <person name="Cao Q."/>
            <person name="Sharma T."/>
            <person name="Shen D."/>
            <person name="Roswanjaya Y."/>
            <person name="Wardhani T."/>
            <person name="Kalhor M.S."/>
            <person name="Jansen J."/>
            <person name="Van den Hoogen J."/>
            <person name="Gungor B."/>
            <person name="Hartog M."/>
            <person name="Hontelez J."/>
            <person name="Verver J."/>
            <person name="Yang W.-C."/>
            <person name="Schijlen E."/>
            <person name="Repin R."/>
            <person name="Schilthuizen M."/>
            <person name="Schranz E."/>
            <person name="Heidstra R."/>
            <person name="Miyata K."/>
            <person name="Fedorova E."/>
            <person name="Kohlen W."/>
            <person name="Bisseling T."/>
            <person name="Smit S."/>
            <person name="Geurts R."/>
        </authorList>
    </citation>
    <scope>NUCLEOTIDE SEQUENCE [LARGE SCALE GENOMIC DNA]</scope>
    <source>
        <strain evidence="2">cv. RG33-2</strain>
    </source>
</reference>
<proteinExistence type="predicted"/>
<dbReference type="AlphaFoldDB" id="A0A2P5FTI8"/>
<dbReference type="EMBL" id="JXTC01000010">
    <property type="protein sequence ID" value="POO01106.1"/>
    <property type="molecule type" value="Genomic_DNA"/>
</dbReference>
<protein>
    <submittedName>
        <fullName evidence="1">Uncharacterized protein</fullName>
    </submittedName>
</protein>
<gene>
    <name evidence="1" type="ORF">TorRG33x02_032890</name>
</gene>
<evidence type="ECO:0000313" key="1">
    <source>
        <dbReference type="EMBL" id="POO01106.1"/>
    </source>
</evidence>
<sequence>MRISQLTLQHCGRQDFIVDYGDSKASRCFSKVANNCADFCVPIFIGCLNTDGIWVWIEEVDELFESIYILPGREAKLVAKKFRGEAEIWWKRLQIDRITYGKPPIRTWKKIKEKLIH</sequence>
<comment type="caution">
    <text evidence="1">The sequence shown here is derived from an EMBL/GenBank/DDBJ whole genome shotgun (WGS) entry which is preliminary data.</text>
</comment>
<dbReference type="Proteomes" id="UP000237000">
    <property type="component" value="Unassembled WGS sequence"/>
</dbReference>
<evidence type="ECO:0000313" key="2">
    <source>
        <dbReference type="Proteomes" id="UP000237000"/>
    </source>
</evidence>
<dbReference type="InParanoid" id="A0A2P5FTI8"/>
<name>A0A2P5FTI8_TREOI</name>
<organism evidence="1 2">
    <name type="scientific">Trema orientale</name>
    <name type="common">Charcoal tree</name>
    <name type="synonym">Celtis orientalis</name>
    <dbReference type="NCBI Taxonomy" id="63057"/>
    <lineage>
        <taxon>Eukaryota</taxon>
        <taxon>Viridiplantae</taxon>
        <taxon>Streptophyta</taxon>
        <taxon>Embryophyta</taxon>
        <taxon>Tracheophyta</taxon>
        <taxon>Spermatophyta</taxon>
        <taxon>Magnoliopsida</taxon>
        <taxon>eudicotyledons</taxon>
        <taxon>Gunneridae</taxon>
        <taxon>Pentapetalae</taxon>
        <taxon>rosids</taxon>
        <taxon>fabids</taxon>
        <taxon>Rosales</taxon>
        <taxon>Cannabaceae</taxon>
        <taxon>Trema</taxon>
    </lineage>
</organism>
<dbReference type="OrthoDB" id="1934635at2759"/>